<accession>A0ABZ2LWW7</accession>
<gene>
    <name evidence="10" type="ORF">LZC94_46350</name>
</gene>
<reference evidence="10 11" key="1">
    <citation type="submission" date="2021-12" db="EMBL/GenBank/DDBJ databases">
        <title>Discovery of the Pendulisporaceae a myxobacterial family with distinct sporulation behavior and unique specialized metabolism.</title>
        <authorList>
            <person name="Garcia R."/>
            <person name="Popoff A."/>
            <person name="Bader C.D."/>
            <person name="Loehr J."/>
            <person name="Walesch S."/>
            <person name="Walt C."/>
            <person name="Boldt J."/>
            <person name="Bunk B."/>
            <person name="Haeckl F.J.F.P.J."/>
            <person name="Gunesch A.P."/>
            <person name="Birkelbach J."/>
            <person name="Nuebel U."/>
            <person name="Pietschmann T."/>
            <person name="Bach T."/>
            <person name="Mueller R."/>
        </authorList>
    </citation>
    <scope>NUCLEOTIDE SEQUENCE [LARGE SCALE GENOMIC DNA]</scope>
    <source>
        <strain evidence="10 11">MSr11954</strain>
    </source>
</reference>
<evidence type="ECO:0000256" key="2">
    <source>
        <dbReference type="ARBA" id="ARBA00012726"/>
    </source>
</evidence>
<dbReference type="NCBIfam" id="TIGR03073">
    <property type="entry name" value="release_rtcB"/>
    <property type="match status" value="1"/>
</dbReference>
<evidence type="ECO:0000256" key="1">
    <source>
        <dbReference type="ARBA" id="ARBA00001936"/>
    </source>
</evidence>
<keyword evidence="6" id="KW-0692">RNA repair</keyword>
<dbReference type="InterPro" id="IPR017510">
    <property type="entry name" value="RtcB2"/>
</dbReference>
<dbReference type="RefSeq" id="WP_394824855.1">
    <property type="nucleotide sequence ID" value="NZ_CP089984.1"/>
</dbReference>
<dbReference type="InterPro" id="IPR036025">
    <property type="entry name" value="RtcB-like_sf"/>
</dbReference>
<dbReference type="Proteomes" id="UP001370348">
    <property type="component" value="Chromosome"/>
</dbReference>
<keyword evidence="4" id="KW-0479">Metal-binding</keyword>
<evidence type="ECO:0000256" key="5">
    <source>
        <dbReference type="ARBA" id="ARBA00022741"/>
    </source>
</evidence>
<dbReference type="InterPro" id="IPR001233">
    <property type="entry name" value="RtcB"/>
</dbReference>
<evidence type="ECO:0000256" key="7">
    <source>
        <dbReference type="ARBA" id="ARBA00023134"/>
    </source>
</evidence>
<evidence type="ECO:0000256" key="9">
    <source>
        <dbReference type="ARBA" id="ARBA00047746"/>
    </source>
</evidence>
<evidence type="ECO:0000313" key="11">
    <source>
        <dbReference type="Proteomes" id="UP001370348"/>
    </source>
</evidence>
<organism evidence="10 11">
    <name type="scientific">Pendulispora albinea</name>
    <dbReference type="NCBI Taxonomy" id="2741071"/>
    <lineage>
        <taxon>Bacteria</taxon>
        <taxon>Pseudomonadati</taxon>
        <taxon>Myxococcota</taxon>
        <taxon>Myxococcia</taxon>
        <taxon>Myxococcales</taxon>
        <taxon>Sorangiineae</taxon>
        <taxon>Pendulisporaceae</taxon>
        <taxon>Pendulispora</taxon>
    </lineage>
</organism>
<evidence type="ECO:0000256" key="3">
    <source>
        <dbReference type="ARBA" id="ARBA00022598"/>
    </source>
</evidence>
<keyword evidence="11" id="KW-1185">Reference proteome</keyword>
<sequence>MIRIDERTRIVASPSSWIEGEAERQLRATAALDGVRWAVGMPDLHPGKGHPIGVAVLTDGVVYPHLVGGDIGCGMALFRIELASSKVHGERLAKRLRGLEGPWEGDSADWLRASGVESTSFSGSLGTIGGGNHFAELQAVHAMVDGARVESLGVRESTFVLLVHSGSRGLGESILRAHVERHGAKGLEAEGEDGRRYLHAHDDAVAWGRANRALIAHRFAASIGAELHPLFDVCHNAVLPHDGGWLHRKGAAPHDVGPVVIPGSRGALTYLVEPLGDGLLCGHSLAHGAGRKWTRSDARERIRERFRADDLRRTALGSIVVCDDKDLLFEEAPEAYKRIDRVVGDLTDDHVCRILATFRPLVTYKTRHTTR</sequence>
<dbReference type="EMBL" id="CP089984">
    <property type="protein sequence ID" value="WXB15230.1"/>
    <property type="molecule type" value="Genomic_DNA"/>
</dbReference>
<dbReference type="NCBIfam" id="NF007153">
    <property type="entry name" value="PRK09588.1"/>
    <property type="match status" value="1"/>
</dbReference>
<keyword evidence="7" id="KW-0342">GTP-binding</keyword>
<evidence type="ECO:0000256" key="4">
    <source>
        <dbReference type="ARBA" id="ARBA00022723"/>
    </source>
</evidence>
<dbReference type="PANTHER" id="PTHR11118">
    <property type="entry name" value="RNA-SPLICING LIGASE RTCB HOMOLOG"/>
    <property type="match status" value="1"/>
</dbReference>
<comment type="cofactor">
    <cofactor evidence="1">
        <name>Mn(2+)</name>
        <dbReference type="ChEBI" id="CHEBI:29035"/>
    </cofactor>
</comment>
<keyword evidence="8" id="KW-0464">Manganese</keyword>
<dbReference type="GO" id="GO:0016874">
    <property type="term" value="F:ligase activity"/>
    <property type="evidence" value="ECO:0007669"/>
    <property type="project" value="UniProtKB-KW"/>
</dbReference>
<keyword evidence="5" id="KW-0547">Nucleotide-binding</keyword>
<dbReference type="SUPFAM" id="SSF103365">
    <property type="entry name" value="Hypothetical protein PH1602"/>
    <property type="match status" value="1"/>
</dbReference>
<evidence type="ECO:0000256" key="8">
    <source>
        <dbReference type="ARBA" id="ARBA00023211"/>
    </source>
</evidence>
<dbReference type="PANTHER" id="PTHR11118:SF1">
    <property type="entry name" value="RNA-SPLICING LIGASE RTCB HOMOLOG"/>
    <property type="match status" value="1"/>
</dbReference>
<comment type="catalytic activity">
    <reaction evidence="9">
        <text>a 3'-end 3'-phospho-ribonucleotide-RNA + a 5'-end dephospho-ribonucleoside-RNA + GTP = a ribonucleotidyl-ribonucleotide-RNA + GMP + diphosphate</text>
        <dbReference type="Rhea" id="RHEA:68076"/>
        <dbReference type="Rhea" id="RHEA-COMP:10463"/>
        <dbReference type="Rhea" id="RHEA-COMP:13936"/>
        <dbReference type="Rhea" id="RHEA-COMP:17355"/>
        <dbReference type="ChEBI" id="CHEBI:33019"/>
        <dbReference type="ChEBI" id="CHEBI:37565"/>
        <dbReference type="ChEBI" id="CHEBI:58115"/>
        <dbReference type="ChEBI" id="CHEBI:83062"/>
        <dbReference type="ChEBI" id="CHEBI:138284"/>
        <dbReference type="ChEBI" id="CHEBI:173118"/>
        <dbReference type="EC" id="6.5.1.8"/>
    </reaction>
</comment>
<keyword evidence="3 10" id="KW-0436">Ligase</keyword>
<evidence type="ECO:0000256" key="6">
    <source>
        <dbReference type="ARBA" id="ARBA00022800"/>
    </source>
</evidence>
<dbReference type="EC" id="6.5.1.8" evidence="2"/>
<dbReference type="Gene3D" id="3.90.1860.10">
    <property type="entry name" value="tRNA-splicing ligase RtcB"/>
    <property type="match status" value="1"/>
</dbReference>
<evidence type="ECO:0000313" key="10">
    <source>
        <dbReference type="EMBL" id="WXB15230.1"/>
    </source>
</evidence>
<protein>
    <recommendedName>
        <fullName evidence="2">3'-phosphate/5'-hydroxy nucleic acid ligase</fullName>
        <ecNumber evidence="2">6.5.1.8</ecNumber>
    </recommendedName>
</protein>
<dbReference type="Pfam" id="PF01139">
    <property type="entry name" value="RtcB"/>
    <property type="match status" value="2"/>
</dbReference>
<name>A0ABZ2LWW7_9BACT</name>
<proteinExistence type="predicted"/>